<dbReference type="InterPro" id="IPR026054">
    <property type="entry name" value="Nucleoporin"/>
</dbReference>
<evidence type="ECO:0000313" key="6">
    <source>
        <dbReference type="Proteomes" id="UP000694941"/>
    </source>
</evidence>
<evidence type="ECO:0000256" key="2">
    <source>
        <dbReference type="ARBA" id="ARBA00022448"/>
    </source>
</evidence>
<comment type="subcellular location">
    <subcellularLocation>
        <location evidence="1">Nucleus</location>
    </subcellularLocation>
</comment>
<dbReference type="PANTHER" id="PTHR23193:SF23">
    <property type="entry name" value="NUCLEAR PORE COMPLEX PROTEIN NUP153"/>
    <property type="match status" value="1"/>
</dbReference>
<gene>
    <name evidence="7" type="primary">LOC106473898</name>
</gene>
<dbReference type="RefSeq" id="XP_013790035.1">
    <property type="nucleotide sequence ID" value="XM_013934581.2"/>
</dbReference>
<dbReference type="InterPro" id="IPR013913">
    <property type="entry name" value="Nup153_N"/>
</dbReference>
<keyword evidence="6" id="KW-1185">Reference proteome</keyword>
<keyword evidence="3" id="KW-0539">Nucleus</keyword>
<feature type="domain" description="Nucleoporin Nup153 N-terminal" evidence="5">
    <location>
        <begin position="277"/>
        <end position="457"/>
    </location>
</feature>
<evidence type="ECO:0000313" key="7">
    <source>
        <dbReference type="RefSeq" id="XP_013790035.1"/>
    </source>
</evidence>
<feature type="compositionally biased region" description="Polar residues" evidence="4">
    <location>
        <begin position="299"/>
        <end position="316"/>
    </location>
</feature>
<keyword evidence="2" id="KW-0813">Transport</keyword>
<proteinExistence type="predicted"/>
<evidence type="ECO:0000256" key="4">
    <source>
        <dbReference type="SAM" id="MobiDB-lite"/>
    </source>
</evidence>
<name>A0ABM1BWI5_LIMPO</name>
<dbReference type="Proteomes" id="UP000694941">
    <property type="component" value="Unplaced"/>
</dbReference>
<protein>
    <submittedName>
        <fullName evidence="7">Nuclear pore complex protein Nup153-like isoform X1</fullName>
    </submittedName>
</protein>
<feature type="region of interest" description="Disordered" evidence="4">
    <location>
        <begin position="294"/>
        <end position="316"/>
    </location>
</feature>
<feature type="region of interest" description="Disordered" evidence="4">
    <location>
        <begin position="143"/>
        <end position="167"/>
    </location>
</feature>
<feature type="region of interest" description="Disordered" evidence="4">
    <location>
        <begin position="184"/>
        <end position="224"/>
    </location>
</feature>
<dbReference type="PANTHER" id="PTHR23193">
    <property type="entry name" value="NUCLEAR PORE COMPLEX PROTEIN NUP"/>
    <property type="match status" value="1"/>
</dbReference>
<dbReference type="GeneID" id="106473898"/>
<feature type="compositionally biased region" description="Basic residues" evidence="4">
    <location>
        <begin position="8"/>
        <end position="18"/>
    </location>
</feature>
<feature type="compositionally biased region" description="Low complexity" evidence="4">
    <location>
        <begin position="212"/>
        <end position="224"/>
    </location>
</feature>
<evidence type="ECO:0000259" key="5">
    <source>
        <dbReference type="Pfam" id="PF08604"/>
    </source>
</evidence>
<feature type="region of interest" description="Disordered" evidence="4">
    <location>
        <begin position="1"/>
        <end position="38"/>
    </location>
</feature>
<evidence type="ECO:0000256" key="3">
    <source>
        <dbReference type="ARBA" id="ARBA00023242"/>
    </source>
</evidence>
<dbReference type="Pfam" id="PF08604">
    <property type="entry name" value="Nup153"/>
    <property type="match status" value="1"/>
</dbReference>
<accession>A0ABM1BWI5</accession>
<organism evidence="6 7">
    <name type="scientific">Limulus polyphemus</name>
    <name type="common">Atlantic horseshoe crab</name>
    <dbReference type="NCBI Taxonomy" id="6850"/>
    <lineage>
        <taxon>Eukaryota</taxon>
        <taxon>Metazoa</taxon>
        <taxon>Ecdysozoa</taxon>
        <taxon>Arthropoda</taxon>
        <taxon>Chelicerata</taxon>
        <taxon>Merostomata</taxon>
        <taxon>Xiphosura</taxon>
        <taxon>Limulidae</taxon>
        <taxon>Limulus</taxon>
    </lineage>
</organism>
<sequence>MASGFPIRQKREKNKLHNSKPYERQKTSARPNVKHASDVTARGSQSWLWRMASTVKDIFVPSWLMGSTQNSLADEDLGVEEKTLNWHESSTFERKARDKNNLVLEENEEKPFSQSEFAPQSSKSVLEKAGKSKYLISNQWQNLSKHTSTNQDEKDYDETEDFSLQNNVDDPCKVLSEASNLAVKRLPTRGHEDGSSHLAINGDDQSDHSEESGSTSGCSSLLPSGERHHVVGLQLSEAALERIRKELSGKRDSTEQSKRKDVAVETDINHSVVENNSAQNQSLLWTENVGRPTKRLSKPQATVQGQRPSFSMSSFGTPVVQGTTQSTLETSLYDSPFYHGKTTYGGASAYRRVRFLSSFPYKPPNSCGQVKVREAKAAKEDLSYMSATSKRILQTLEKMSTPLSDAKKIPTERKAPADVTLTYSPSNLRRRPLLSCRKVQEPLRGPPVSNIHTPAPIMKGRNLESHVHKVCN</sequence>
<reference evidence="7" key="1">
    <citation type="submission" date="2025-08" db="UniProtKB">
        <authorList>
            <consortium name="RefSeq"/>
        </authorList>
    </citation>
    <scope>IDENTIFICATION</scope>
    <source>
        <tissue evidence="7">Muscle</tissue>
    </source>
</reference>
<evidence type="ECO:0000256" key="1">
    <source>
        <dbReference type="ARBA" id="ARBA00004123"/>
    </source>
</evidence>